<organism evidence="1 2">
    <name type="scientific">Haemaphysalis longicornis</name>
    <name type="common">Bush tick</name>
    <dbReference type="NCBI Taxonomy" id="44386"/>
    <lineage>
        <taxon>Eukaryota</taxon>
        <taxon>Metazoa</taxon>
        <taxon>Ecdysozoa</taxon>
        <taxon>Arthropoda</taxon>
        <taxon>Chelicerata</taxon>
        <taxon>Arachnida</taxon>
        <taxon>Acari</taxon>
        <taxon>Parasitiformes</taxon>
        <taxon>Ixodida</taxon>
        <taxon>Ixodoidea</taxon>
        <taxon>Ixodidae</taxon>
        <taxon>Haemaphysalinae</taxon>
        <taxon>Haemaphysalis</taxon>
    </lineage>
</organism>
<dbReference type="VEuPathDB" id="VectorBase:HLOH_050530"/>
<comment type="caution">
    <text evidence="1">The sequence shown here is derived from an EMBL/GenBank/DDBJ whole genome shotgun (WGS) entry which is preliminary data.</text>
</comment>
<gene>
    <name evidence="1" type="ORF">HPB48_027021</name>
</gene>
<sequence length="140" mass="15358">MVEMLVVGVMWYKKARKALIFAIGHTMLHTPRPVSPPSGPTAGYRFLLPTLPANEGTKACIVLHGDLDARPFRIEDFRAPLEELGVIRAVSGIGPYQMSHVWFVKLRTAEAKEALVWSGGLRSDRPREARGDPKAALGAV</sequence>
<dbReference type="EMBL" id="JABSTR010003609">
    <property type="protein sequence ID" value="KAH9384985.1"/>
    <property type="molecule type" value="Genomic_DNA"/>
</dbReference>
<dbReference type="OrthoDB" id="10527152at2759"/>
<name>A0A9J6HDB5_HAELO</name>
<evidence type="ECO:0000313" key="2">
    <source>
        <dbReference type="Proteomes" id="UP000821853"/>
    </source>
</evidence>
<evidence type="ECO:0000313" key="1">
    <source>
        <dbReference type="EMBL" id="KAH9384985.1"/>
    </source>
</evidence>
<dbReference type="Proteomes" id="UP000821853">
    <property type="component" value="Unassembled WGS sequence"/>
</dbReference>
<proteinExistence type="predicted"/>
<accession>A0A9J6HDB5</accession>
<dbReference type="AlphaFoldDB" id="A0A9J6HDB5"/>
<protein>
    <submittedName>
        <fullName evidence="1">Uncharacterized protein</fullName>
    </submittedName>
</protein>
<keyword evidence="2" id="KW-1185">Reference proteome</keyword>
<reference evidence="1 2" key="1">
    <citation type="journal article" date="2020" name="Cell">
        <title>Large-Scale Comparative Analyses of Tick Genomes Elucidate Their Genetic Diversity and Vector Capacities.</title>
        <authorList>
            <consortium name="Tick Genome and Microbiome Consortium (TIGMIC)"/>
            <person name="Jia N."/>
            <person name="Wang J."/>
            <person name="Shi W."/>
            <person name="Du L."/>
            <person name="Sun Y."/>
            <person name="Zhan W."/>
            <person name="Jiang J.F."/>
            <person name="Wang Q."/>
            <person name="Zhang B."/>
            <person name="Ji P."/>
            <person name="Bell-Sakyi L."/>
            <person name="Cui X.M."/>
            <person name="Yuan T.T."/>
            <person name="Jiang B.G."/>
            <person name="Yang W.F."/>
            <person name="Lam T.T."/>
            <person name="Chang Q.C."/>
            <person name="Ding S.J."/>
            <person name="Wang X.J."/>
            <person name="Zhu J.G."/>
            <person name="Ruan X.D."/>
            <person name="Zhao L."/>
            <person name="Wei J.T."/>
            <person name="Ye R.Z."/>
            <person name="Que T.C."/>
            <person name="Du C.H."/>
            <person name="Zhou Y.H."/>
            <person name="Cheng J.X."/>
            <person name="Dai P.F."/>
            <person name="Guo W.B."/>
            <person name="Han X.H."/>
            <person name="Huang E.J."/>
            <person name="Li L.F."/>
            <person name="Wei W."/>
            <person name="Gao Y.C."/>
            <person name="Liu J.Z."/>
            <person name="Shao H.Z."/>
            <person name="Wang X."/>
            <person name="Wang C.C."/>
            <person name="Yang T.C."/>
            <person name="Huo Q.B."/>
            <person name="Li W."/>
            <person name="Chen H.Y."/>
            <person name="Chen S.E."/>
            <person name="Zhou L.G."/>
            <person name="Ni X.B."/>
            <person name="Tian J.H."/>
            <person name="Sheng Y."/>
            <person name="Liu T."/>
            <person name="Pan Y.S."/>
            <person name="Xia L.Y."/>
            <person name="Li J."/>
            <person name="Zhao F."/>
            <person name="Cao W.C."/>
        </authorList>
    </citation>
    <scope>NUCLEOTIDE SEQUENCE [LARGE SCALE GENOMIC DNA]</scope>
    <source>
        <strain evidence="1">HaeL-2018</strain>
    </source>
</reference>